<evidence type="ECO:0000256" key="3">
    <source>
        <dbReference type="ARBA" id="ARBA00022840"/>
    </source>
</evidence>
<dbReference type="GO" id="GO:0005524">
    <property type="term" value="F:ATP binding"/>
    <property type="evidence" value="ECO:0007669"/>
    <property type="project" value="UniProtKB-KW"/>
</dbReference>
<protein>
    <recommendedName>
        <fullName evidence="4">Carboxyltransferase domain-containing protein</fullName>
    </recommendedName>
</protein>
<evidence type="ECO:0000256" key="2">
    <source>
        <dbReference type="ARBA" id="ARBA00022801"/>
    </source>
</evidence>
<dbReference type="InterPro" id="IPR010016">
    <property type="entry name" value="PxpB"/>
</dbReference>
<reference evidence="5" key="2">
    <citation type="submission" date="2020-09" db="EMBL/GenBank/DDBJ databases">
        <authorList>
            <person name="Sun Q."/>
            <person name="Zhou Y."/>
        </authorList>
    </citation>
    <scope>NUCLEOTIDE SEQUENCE</scope>
    <source>
        <strain evidence="5">CGMCC 1.10749</strain>
    </source>
</reference>
<dbReference type="InterPro" id="IPR029000">
    <property type="entry name" value="Cyclophilin-like_dom_sf"/>
</dbReference>
<dbReference type="Proteomes" id="UP000628079">
    <property type="component" value="Unassembled WGS sequence"/>
</dbReference>
<evidence type="ECO:0000313" key="5">
    <source>
        <dbReference type="EMBL" id="GGB89672.1"/>
    </source>
</evidence>
<dbReference type="SUPFAM" id="SSF50891">
    <property type="entry name" value="Cyclophilin-like"/>
    <property type="match status" value="1"/>
</dbReference>
<sequence>MTPAPDSVDAVDAVDVPDAVDAADAAATGSVSVRFLPMGEAAWLVETDDIESVLALEAALAPLLRSGEGVWADVDDLVPAARTLLVVARRTTNLADLANGIRAAAGRATRGAPSGTTTVTEIPVHYDGPDLDDVAAHTGLTRAEVVAAHTGTPWRVGFGGFAPGFAYLVGGDPRLVVPRRTEPRTRVPVGAVALAGEFSGIYPRESPGGWQLLGTTDAVLWDVDREPPALLVPGTTVRFTEVTS</sequence>
<dbReference type="InterPro" id="IPR003833">
    <property type="entry name" value="CT_C_D"/>
</dbReference>
<evidence type="ECO:0000259" key="4">
    <source>
        <dbReference type="SMART" id="SM00796"/>
    </source>
</evidence>
<dbReference type="SMART" id="SM00796">
    <property type="entry name" value="AHS1"/>
    <property type="match status" value="1"/>
</dbReference>
<dbReference type="PANTHER" id="PTHR34698">
    <property type="entry name" value="5-OXOPROLINASE SUBUNIT B"/>
    <property type="match status" value="1"/>
</dbReference>
<dbReference type="Gene3D" id="2.40.100.10">
    <property type="entry name" value="Cyclophilin-like"/>
    <property type="match status" value="1"/>
</dbReference>
<name>A0A8H9FXI2_9MICO</name>
<dbReference type="Gene3D" id="3.30.1360.40">
    <property type="match status" value="1"/>
</dbReference>
<evidence type="ECO:0000256" key="1">
    <source>
        <dbReference type="ARBA" id="ARBA00022741"/>
    </source>
</evidence>
<dbReference type="AlphaFoldDB" id="A0A8H9FXI2"/>
<dbReference type="EMBL" id="BMEA01000005">
    <property type="protein sequence ID" value="GGB89672.1"/>
    <property type="molecule type" value="Genomic_DNA"/>
</dbReference>
<reference evidence="5" key="1">
    <citation type="journal article" date="2014" name="Int. J. Syst. Evol. Microbiol.">
        <title>Complete genome sequence of Corynebacterium casei LMG S-19264T (=DSM 44701T), isolated from a smear-ripened cheese.</title>
        <authorList>
            <consortium name="US DOE Joint Genome Institute (JGI-PGF)"/>
            <person name="Walter F."/>
            <person name="Albersmeier A."/>
            <person name="Kalinowski J."/>
            <person name="Ruckert C."/>
        </authorList>
    </citation>
    <scope>NUCLEOTIDE SEQUENCE</scope>
    <source>
        <strain evidence="5">CGMCC 1.10749</strain>
    </source>
</reference>
<accession>A0A8H9FXI2</accession>
<keyword evidence="1" id="KW-0547">Nucleotide-binding</keyword>
<keyword evidence="3" id="KW-0067">ATP-binding</keyword>
<organism evidence="5 6">
    <name type="scientific">Knoellia flava</name>
    <dbReference type="NCBI Taxonomy" id="913969"/>
    <lineage>
        <taxon>Bacteria</taxon>
        <taxon>Bacillati</taxon>
        <taxon>Actinomycetota</taxon>
        <taxon>Actinomycetes</taxon>
        <taxon>Micrococcales</taxon>
        <taxon>Intrasporangiaceae</taxon>
        <taxon>Knoellia</taxon>
    </lineage>
</organism>
<comment type="caution">
    <text evidence="5">The sequence shown here is derived from an EMBL/GenBank/DDBJ whole genome shotgun (WGS) entry which is preliminary data.</text>
</comment>
<keyword evidence="2" id="KW-0378">Hydrolase</keyword>
<feature type="domain" description="Carboxyltransferase" evidence="4">
    <location>
        <begin position="33"/>
        <end position="231"/>
    </location>
</feature>
<proteinExistence type="predicted"/>
<evidence type="ECO:0000313" key="6">
    <source>
        <dbReference type="Proteomes" id="UP000628079"/>
    </source>
</evidence>
<dbReference type="Pfam" id="PF02682">
    <property type="entry name" value="CT_C_D"/>
    <property type="match status" value="1"/>
</dbReference>
<dbReference type="GO" id="GO:0016787">
    <property type="term" value="F:hydrolase activity"/>
    <property type="evidence" value="ECO:0007669"/>
    <property type="project" value="UniProtKB-KW"/>
</dbReference>
<dbReference type="PANTHER" id="PTHR34698:SF2">
    <property type="entry name" value="5-OXOPROLINASE SUBUNIT B"/>
    <property type="match status" value="1"/>
</dbReference>
<dbReference type="SUPFAM" id="SSF160467">
    <property type="entry name" value="PH0987 N-terminal domain-like"/>
    <property type="match status" value="1"/>
</dbReference>
<gene>
    <name evidence="5" type="ORF">GCM10011314_31900</name>
</gene>